<comment type="subcellular location">
    <subcellularLocation>
        <location evidence="1">Membrane</location>
        <topology evidence="1">Multi-pass membrane protein</topology>
    </subcellularLocation>
</comment>
<feature type="transmembrane region" description="Helical" evidence="7">
    <location>
        <begin position="352"/>
        <end position="374"/>
    </location>
</feature>
<dbReference type="InterPro" id="IPR012435">
    <property type="entry name" value="TMEM144"/>
</dbReference>
<keyword evidence="3 7" id="KW-0812">Transmembrane</keyword>
<evidence type="ECO:0000256" key="7">
    <source>
        <dbReference type="SAM" id="Phobius"/>
    </source>
</evidence>
<feature type="transmembrane region" description="Helical" evidence="7">
    <location>
        <begin position="273"/>
        <end position="294"/>
    </location>
</feature>
<evidence type="ECO:0000313" key="9">
    <source>
        <dbReference type="Proteomes" id="UP001530293"/>
    </source>
</evidence>
<dbReference type="InterPro" id="IPR010651">
    <property type="entry name" value="Sugar_transport"/>
</dbReference>
<feature type="transmembrane region" description="Helical" evidence="7">
    <location>
        <begin position="103"/>
        <end position="119"/>
    </location>
</feature>
<evidence type="ECO:0000313" key="8">
    <source>
        <dbReference type="EMBL" id="KAL3764594.1"/>
    </source>
</evidence>
<feature type="region of interest" description="Disordered" evidence="6">
    <location>
        <begin position="157"/>
        <end position="198"/>
    </location>
</feature>
<feature type="transmembrane region" description="Helical" evidence="7">
    <location>
        <begin position="41"/>
        <end position="60"/>
    </location>
</feature>
<keyword evidence="5 7" id="KW-0472">Membrane</keyword>
<evidence type="ECO:0000256" key="2">
    <source>
        <dbReference type="ARBA" id="ARBA00005731"/>
    </source>
</evidence>
<feature type="transmembrane region" description="Helical" evidence="7">
    <location>
        <begin position="12"/>
        <end position="29"/>
    </location>
</feature>
<feature type="transmembrane region" description="Helical" evidence="7">
    <location>
        <begin position="380"/>
        <end position="398"/>
    </location>
</feature>
<comment type="caution">
    <text evidence="8">The sequence shown here is derived from an EMBL/GenBank/DDBJ whole genome shotgun (WGS) entry which is preliminary data.</text>
</comment>
<organism evidence="8 9">
    <name type="scientific">Discostella pseudostelligera</name>
    <dbReference type="NCBI Taxonomy" id="259834"/>
    <lineage>
        <taxon>Eukaryota</taxon>
        <taxon>Sar</taxon>
        <taxon>Stramenopiles</taxon>
        <taxon>Ochrophyta</taxon>
        <taxon>Bacillariophyta</taxon>
        <taxon>Coscinodiscophyceae</taxon>
        <taxon>Thalassiosirophycidae</taxon>
        <taxon>Stephanodiscales</taxon>
        <taxon>Stephanodiscaceae</taxon>
        <taxon>Discostella</taxon>
    </lineage>
</organism>
<proteinExistence type="inferred from homology"/>
<evidence type="ECO:0000256" key="5">
    <source>
        <dbReference type="ARBA" id="ARBA00023136"/>
    </source>
</evidence>
<dbReference type="GO" id="GO:0016020">
    <property type="term" value="C:membrane"/>
    <property type="evidence" value="ECO:0007669"/>
    <property type="project" value="UniProtKB-SubCell"/>
</dbReference>
<evidence type="ECO:0000256" key="6">
    <source>
        <dbReference type="SAM" id="MobiDB-lite"/>
    </source>
</evidence>
<comment type="similarity">
    <text evidence="2">Belongs to the TMEM144 family.</text>
</comment>
<evidence type="ECO:0008006" key="10">
    <source>
        <dbReference type="Google" id="ProtNLM"/>
    </source>
</evidence>
<feature type="compositionally biased region" description="Polar residues" evidence="6">
    <location>
        <begin position="178"/>
        <end position="196"/>
    </location>
</feature>
<name>A0ABD3MNR3_9STRA</name>
<evidence type="ECO:0000256" key="4">
    <source>
        <dbReference type="ARBA" id="ARBA00022989"/>
    </source>
</evidence>
<feature type="transmembrane region" description="Helical" evidence="7">
    <location>
        <begin position="72"/>
        <end position="91"/>
    </location>
</feature>
<evidence type="ECO:0000256" key="1">
    <source>
        <dbReference type="ARBA" id="ARBA00004141"/>
    </source>
</evidence>
<dbReference type="PANTHER" id="PTHR16119">
    <property type="entry name" value="TRANSMEMBRANE PROTEIN 144"/>
    <property type="match status" value="1"/>
</dbReference>
<accession>A0ABD3MNR3</accession>
<dbReference type="Proteomes" id="UP001530293">
    <property type="component" value="Unassembled WGS sequence"/>
</dbReference>
<feature type="transmembrane region" description="Helical" evidence="7">
    <location>
        <begin position="300"/>
        <end position="321"/>
    </location>
</feature>
<feature type="transmembrane region" description="Helical" evidence="7">
    <location>
        <begin position="407"/>
        <end position="426"/>
    </location>
</feature>
<dbReference type="PANTHER" id="PTHR16119:SF17">
    <property type="entry name" value="TRANSMEMBRANE PROTEIN 144"/>
    <property type="match status" value="1"/>
</dbReference>
<protein>
    <recommendedName>
        <fullName evidence="10">EamA domain-containing protein</fullName>
    </recommendedName>
</protein>
<gene>
    <name evidence="8" type="ORF">ACHAWU_001502</name>
</gene>
<feature type="transmembrane region" description="Helical" evidence="7">
    <location>
        <begin position="125"/>
        <end position="146"/>
    </location>
</feature>
<evidence type="ECO:0000256" key="3">
    <source>
        <dbReference type="ARBA" id="ARBA00022692"/>
    </source>
</evidence>
<keyword evidence="9" id="KW-1185">Reference proteome</keyword>
<sequence length="429" mass="46757">MILETCDEKCGYAAAFFATICLGSFGVPIKSEVVSRLDVDPLVMQTYKTAMCFLTCWLIIPLGGEPFRFTPWGIVSGLFWVPGGWAGIFAIRSAGLAVAKGTWSSVIVLTSFAWGIFVFEEHVKTKAGACCACATLISGLIGMSWFSRPQPKIKTEAVVGKSSAEAEEDEDSDHESQRIPTHLSQDMNGTISGTTTHRIKVRRLGKEDNSAVHNENEATPSMLPLEMESLLYHGHGSDTIVTTTPSSPSTSKKNRDISIFNGQLVLTQRQAGILASLFNGLWGGTNMIPLHFAAMDGYGGPAYVISFACGATLINLTLWTLRYLFELYRHDGDVSQAYHALPSFHVREMWHLGGLSGLLWSMGNFGSIVAVTFLGQGVGYSFTQGSMLVSGLWGIFIFKEIIGRDRILWWLASASVAVAGILWLSYEHA</sequence>
<dbReference type="AlphaFoldDB" id="A0ABD3MNR3"/>
<dbReference type="EMBL" id="JALLBG020000103">
    <property type="protein sequence ID" value="KAL3764594.1"/>
    <property type="molecule type" value="Genomic_DNA"/>
</dbReference>
<reference evidence="8 9" key="1">
    <citation type="submission" date="2024-10" db="EMBL/GenBank/DDBJ databases">
        <title>Updated reference genomes for cyclostephanoid diatoms.</title>
        <authorList>
            <person name="Roberts W.R."/>
            <person name="Alverson A.J."/>
        </authorList>
    </citation>
    <scope>NUCLEOTIDE SEQUENCE [LARGE SCALE GENOMIC DNA]</scope>
    <source>
        <strain evidence="8 9">AJA232-27</strain>
    </source>
</reference>
<keyword evidence="4 7" id="KW-1133">Transmembrane helix</keyword>
<dbReference type="Pfam" id="PF07857">
    <property type="entry name" value="TMEM144"/>
    <property type="match status" value="2"/>
</dbReference>